<evidence type="ECO:0000256" key="1">
    <source>
        <dbReference type="SAM" id="MobiDB-lite"/>
    </source>
</evidence>
<evidence type="ECO:0000313" key="3">
    <source>
        <dbReference type="Proteomes" id="UP000595140"/>
    </source>
</evidence>
<evidence type="ECO:0000313" key="2">
    <source>
        <dbReference type="EMBL" id="VFQ73066.1"/>
    </source>
</evidence>
<feature type="compositionally biased region" description="Basic and acidic residues" evidence="1">
    <location>
        <begin position="28"/>
        <end position="38"/>
    </location>
</feature>
<feature type="compositionally biased region" description="Basic and acidic residues" evidence="1">
    <location>
        <begin position="55"/>
        <end position="69"/>
    </location>
</feature>
<sequence>MMNAIRNLINAPLSPPNLAHMVTIQNTESHEKESKDDSGVESYVEDDVDSGSEAINKDDRRSNAVKKNEGSPTEDVVDAYKCDPTSHEFYASINTLACVDNVNYEVLGDVDHVVENSISLDTFKLFDIVDVVESEYQVSDETVQYRFFSSHILSATLQLARFMKKGSPGGLFWFSILSPILKHEWEPPP</sequence>
<reference evidence="2 3" key="1">
    <citation type="submission" date="2018-04" db="EMBL/GenBank/DDBJ databases">
        <authorList>
            <person name="Vogel A."/>
        </authorList>
    </citation>
    <scope>NUCLEOTIDE SEQUENCE [LARGE SCALE GENOMIC DNA]</scope>
</reference>
<name>A0A484LA23_9ASTE</name>
<proteinExistence type="predicted"/>
<dbReference type="AlphaFoldDB" id="A0A484LA23"/>
<accession>A0A484LA23</accession>
<organism evidence="2 3">
    <name type="scientific">Cuscuta campestris</name>
    <dbReference type="NCBI Taxonomy" id="132261"/>
    <lineage>
        <taxon>Eukaryota</taxon>
        <taxon>Viridiplantae</taxon>
        <taxon>Streptophyta</taxon>
        <taxon>Embryophyta</taxon>
        <taxon>Tracheophyta</taxon>
        <taxon>Spermatophyta</taxon>
        <taxon>Magnoliopsida</taxon>
        <taxon>eudicotyledons</taxon>
        <taxon>Gunneridae</taxon>
        <taxon>Pentapetalae</taxon>
        <taxon>asterids</taxon>
        <taxon>lamiids</taxon>
        <taxon>Solanales</taxon>
        <taxon>Convolvulaceae</taxon>
        <taxon>Cuscuteae</taxon>
        <taxon>Cuscuta</taxon>
        <taxon>Cuscuta subgen. Grammica</taxon>
        <taxon>Cuscuta sect. Cleistogrammica</taxon>
    </lineage>
</organism>
<feature type="region of interest" description="Disordered" evidence="1">
    <location>
        <begin position="27"/>
        <end position="75"/>
    </location>
</feature>
<protein>
    <submittedName>
        <fullName evidence="2">Uncharacterized protein</fullName>
    </submittedName>
</protein>
<keyword evidence="3" id="KW-1185">Reference proteome</keyword>
<gene>
    <name evidence="2" type="ORF">CCAM_LOCUS14842</name>
</gene>
<dbReference type="Proteomes" id="UP000595140">
    <property type="component" value="Unassembled WGS sequence"/>
</dbReference>
<dbReference type="EMBL" id="OOIL02001139">
    <property type="protein sequence ID" value="VFQ73066.1"/>
    <property type="molecule type" value="Genomic_DNA"/>
</dbReference>